<dbReference type="InterPro" id="IPR015109">
    <property type="entry name" value="Restrct_endonuc_II_EcoRII_C"/>
</dbReference>
<dbReference type="SUPFAM" id="SSF101936">
    <property type="entry name" value="DNA-binding pseudobarrel domain"/>
    <property type="match status" value="1"/>
</dbReference>
<feature type="domain" description="Restriction endonuclease type II EcoRII C-terminal" evidence="1">
    <location>
        <begin position="238"/>
        <end position="405"/>
    </location>
</feature>
<dbReference type="InterPro" id="IPR038365">
    <property type="entry name" value="EcoRII_C_sf"/>
</dbReference>
<dbReference type="InterPro" id="IPR015300">
    <property type="entry name" value="DNA-bd_pseudobarrel_sf"/>
</dbReference>
<evidence type="ECO:0000313" key="4">
    <source>
        <dbReference type="Proteomes" id="UP000561438"/>
    </source>
</evidence>
<keyword evidence="3" id="KW-0255">Endonuclease</keyword>
<keyword evidence="4" id="KW-1185">Reference proteome</keyword>
<feature type="domain" description="Restriction endonuclease type II EcoRII N-terminal" evidence="2">
    <location>
        <begin position="19"/>
        <end position="169"/>
    </location>
</feature>
<accession>A0A850HFG5</accession>
<dbReference type="Pfam" id="PF09019">
    <property type="entry name" value="EcoRII-C"/>
    <property type="match status" value="1"/>
</dbReference>
<dbReference type="Gene3D" id="2.40.330.10">
    <property type="entry name" value="DNA-binding pseudobarrel domain"/>
    <property type="match status" value="1"/>
</dbReference>
<proteinExistence type="predicted"/>
<dbReference type="GO" id="GO:0009307">
    <property type="term" value="P:DNA restriction-modification system"/>
    <property type="evidence" value="ECO:0007669"/>
    <property type="project" value="InterPro"/>
</dbReference>
<dbReference type="SUPFAM" id="SSF52980">
    <property type="entry name" value="Restriction endonuclease-like"/>
    <property type="match status" value="1"/>
</dbReference>
<sequence>MTVALADLSDWMDDHSGDGFVWYVKRLSGNDTLANGAHQAGPYIAREFLFRMFPAIDRTDVKNPDTRFDLYIDSHADYRKVRAVYYNNRFHENPDGGRNEARLTNFGGASSALLDPDSTGALTVFAFALDDAGAATEAHVWVCRHGTEEDMVEDRIGPVEPGRYVIWPPGATGGTLFLFTPPAPTSCWIAAADMPPAWLAKFPTGAEIVERAVELRPLPGIVPDQRLLKRRDCEFEIFRSVEEAIELPHITAGFSNVEDFIARAQTILQRRKARSGRSLELHARAIFLEERLAEGTQFSHQPESESGKRPDFLFPSQTAYADSAFPADQLRMLAVKTTCRDRWRQILNEADRIPAKHLLTLQEGISESQFNEMSGAGVQLVIPAALTEKFPKSVQPHLQTLESFIGDVRLLRTL</sequence>
<dbReference type="InterPro" id="IPR011335">
    <property type="entry name" value="Restrct_endonuc-II-like"/>
</dbReference>
<dbReference type="GO" id="GO:0003677">
    <property type="term" value="F:DNA binding"/>
    <property type="evidence" value="ECO:0007669"/>
    <property type="project" value="InterPro"/>
</dbReference>
<protein>
    <submittedName>
        <fullName evidence="3">Type II restriction endonuclease</fullName>
    </submittedName>
</protein>
<keyword evidence="3" id="KW-0378">Hydrolase</keyword>
<name>A0A850HFG5_9SPHN</name>
<dbReference type="Pfam" id="PF09217">
    <property type="entry name" value="EcoRII-N"/>
    <property type="match status" value="1"/>
</dbReference>
<evidence type="ECO:0000313" key="3">
    <source>
        <dbReference type="EMBL" id="NVD46109.1"/>
    </source>
</evidence>
<dbReference type="InterPro" id="IPR023372">
    <property type="entry name" value="Rest_endonuc_II_EcoRII_N"/>
</dbReference>
<dbReference type="RefSeq" id="WP_176268338.1">
    <property type="nucleotide sequence ID" value="NZ_JABWGV010000009.1"/>
</dbReference>
<organism evidence="3 4">
    <name type="scientific">Qipengyuania atrilutea</name>
    <dbReference type="NCBI Taxonomy" id="2744473"/>
    <lineage>
        <taxon>Bacteria</taxon>
        <taxon>Pseudomonadati</taxon>
        <taxon>Pseudomonadota</taxon>
        <taxon>Alphaproteobacteria</taxon>
        <taxon>Sphingomonadales</taxon>
        <taxon>Erythrobacteraceae</taxon>
        <taxon>Qipengyuania</taxon>
    </lineage>
</organism>
<gene>
    <name evidence="3" type="ORF">HUV48_13940</name>
</gene>
<dbReference type="EMBL" id="JABWGV010000009">
    <property type="protein sequence ID" value="NVD46109.1"/>
    <property type="molecule type" value="Genomic_DNA"/>
</dbReference>
<comment type="caution">
    <text evidence="3">The sequence shown here is derived from an EMBL/GenBank/DDBJ whole genome shotgun (WGS) entry which is preliminary data.</text>
</comment>
<dbReference type="AlphaFoldDB" id="A0A850HFG5"/>
<dbReference type="Proteomes" id="UP000561438">
    <property type="component" value="Unassembled WGS sequence"/>
</dbReference>
<evidence type="ECO:0000259" key="2">
    <source>
        <dbReference type="Pfam" id="PF09217"/>
    </source>
</evidence>
<evidence type="ECO:0000259" key="1">
    <source>
        <dbReference type="Pfam" id="PF09019"/>
    </source>
</evidence>
<keyword evidence="3" id="KW-0540">Nuclease</keyword>
<reference evidence="3 4" key="1">
    <citation type="submission" date="2020-06" db="EMBL/GenBank/DDBJ databases">
        <title>Altererythrobacter sp. HHU K3-1.</title>
        <authorList>
            <person name="Zhang D."/>
            <person name="Xue H."/>
        </authorList>
    </citation>
    <scope>NUCLEOTIDE SEQUENCE [LARGE SCALE GENOMIC DNA]</scope>
    <source>
        <strain evidence="3 4">HHU K3-1</strain>
    </source>
</reference>
<dbReference type="GO" id="GO:0009036">
    <property type="term" value="F:type II site-specific deoxyribonuclease activity"/>
    <property type="evidence" value="ECO:0007669"/>
    <property type="project" value="InterPro"/>
</dbReference>
<dbReference type="Gene3D" id="3.40.91.80">
    <property type="match status" value="1"/>
</dbReference>